<evidence type="ECO:0000256" key="7">
    <source>
        <dbReference type="ARBA" id="ARBA00022741"/>
    </source>
</evidence>
<evidence type="ECO:0000256" key="1">
    <source>
        <dbReference type="ARBA" id="ARBA00001946"/>
    </source>
</evidence>
<dbReference type="STRING" id="1965070.A0A3S3PBF9"/>
<protein>
    <recommendedName>
        <fullName evidence="3">mitogen-activated protein kinase kinase kinase</fullName>
        <ecNumber evidence="3">2.7.11.25</ecNumber>
    </recommendedName>
</protein>
<keyword evidence="7 14" id="KW-0547">Nucleotide-binding</keyword>
<dbReference type="GO" id="GO:0004709">
    <property type="term" value="F:MAP kinase kinase kinase activity"/>
    <property type="evidence" value="ECO:0007669"/>
    <property type="project" value="UniProtKB-EC"/>
</dbReference>
<dbReference type="Pfam" id="PF13281">
    <property type="entry name" value="MAP3K_TRAF_bd"/>
    <property type="match status" value="1"/>
</dbReference>
<dbReference type="InterPro" id="IPR017441">
    <property type="entry name" value="Protein_kinase_ATP_BS"/>
</dbReference>
<dbReference type="PROSITE" id="PS50011">
    <property type="entry name" value="PROTEIN_KINASE_DOM"/>
    <property type="match status" value="1"/>
</dbReference>
<dbReference type="EMBL" id="NCKU01001519">
    <property type="protein sequence ID" value="RWS11931.1"/>
    <property type="molecule type" value="Genomic_DNA"/>
</dbReference>
<dbReference type="InterPro" id="IPR008271">
    <property type="entry name" value="Ser/Thr_kinase_AS"/>
</dbReference>
<dbReference type="SUPFAM" id="SSF81901">
    <property type="entry name" value="HCP-like"/>
    <property type="match status" value="1"/>
</dbReference>
<evidence type="ECO:0000256" key="4">
    <source>
        <dbReference type="ARBA" id="ARBA00022527"/>
    </source>
</evidence>
<evidence type="ECO:0000256" key="11">
    <source>
        <dbReference type="ARBA" id="ARBA00023054"/>
    </source>
</evidence>
<dbReference type="Gene3D" id="1.25.40.10">
    <property type="entry name" value="Tetratricopeptide repeat domain"/>
    <property type="match status" value="1"/>
</dbReference>
<evidence type="ECO:0000256" key="2">
    <source>
        <dbReference type="ARBA" id="ARBA00006529"/>
    </source>
</evidence>
<evidence type="ECO:0000256" key="13">
    <source>
        <dbReference type="ARBA" id="ARBA00048329"/>
    </source>
</evidence>
<keyword evidence="11" id="KW-0175">Coiled coil</keyword>
<evidence type="ECO:0000256" key="3">
    <source>
        <dbReference type="ARBA" id="ARBA00012406"/>
    </source>
</evidence>
<accession>A0A3S3PBF9</accession>
<dbReference type="Gene3D" id="3.30.200.20">
    <property type="entry name" value="Phosphorylase Kinase, domain 1"/>
    <property type="match status" value="1"/>
</dbReference>
<dbReference type="Pfam" id="PF00069">
    <property type="entry name" value="Pkinase"/>
    <property type="match status" value="1"/>
</dbReference>
<evidence type="ECO:0000313" key="18">
    <source>
        <dbReference type="Proteomes" id="UP000285301"/>
    </source>
</evidence>
<dbReference type="EC" id="2.7.11.25" evidence="3"/>
<evidence type="ECO:0000313" key="17">
    <source>
        <dbReference type="EMBL" id="RWS11931.1"/>
    </source>
</evidence>
<keyword evidence="6" id="KW-0479">Metal-binding</keyword>
<dbReference type="SUPFAM" id="SSF56112">
    <property type="entry name" value="Protein kinase-like (PK-like)"/>
    <property type="match status" value="1"/>
</dbReference>
<gene>
    <name evidence="17" type="ORF">B4U79_03786</name>
</gene>
<dbReference type="Pfam" id="PF20309">
    <property type="entry name" value="DRHyd-ASK"/>
    <property type="match status" value="1"/>
</dbReference>
<dbReference type="Gene3D" id="1.10.510.10">
    <property type="entry name" value="Transferase(Phosphotransferase) domain 1"/>
    <property type="match status" value="1"/>
</dbReference>
<evidence type="ECO:0000259" key="16">
    <source>
        <dbReference type="PROSITE" id="PS50011"/>
    </source>
</evidence>
<dbReference type="InterPro" id="IPR043969">
    <property type="entry name" value="MAP3K_PH"/>
</dbReference>
<dbReference type="GO" id="GO:0005524">
    <property type="term" value="F:ATP binding"/>
    <property type="evidence" value="ECO:0007669"/>
    <property type="project" value="UniProtKB-UniRule"/>
</dbReference>
<comment type="catalytic activity">
    <reaction evidence="12">
        <text>L-threonyl-[protein] + ATP = O-phospho-L-threonyl-[protein] + ADP + H(+)</text>
        <dbReference type="Rhea" id="RHEA:46608"/>
        <dbReference type="Rhea" id="RHEA-COMP:11060"/>
        <dbReference type="Rhea" id="RHEA-COMP:11605"/>
        <dbReference type="ChEBI" id="CHEBI:15378"/>
        <dbReference type="ChEBI" id="CHEBI:30013"/>
        <dbReference type="ChEBI" id="CHEBI:30616"/>
        <dbReference type="ChEBI" id="CHEBI:61977"/>
        <dbReference type="ChEBI" id="CHEBI:456216"/>
        <dbReference type="EC" id="2.7.11.25"/>
    </reaction>
</comment>
<name>A0A3S3PBF9_9ACAR</name>
<keyword evidence="8 17" id="KW-0418">Kinase</keyword>
<dbReference type="Pfam" id="PF19039">
    <property type="entry name" value="ASK_PH"/>
    <property type="match status" value="1"/>
</dbReference>
<comment type="caution">
    <text evidence="17">The sequence shown here is derived from an EMBL/GenBank/DDBJ whole genome shotgun (WGS) entry which is preliminary data.</text>
</comment>
<dbReference type="PANTHER" id="PTHR11584:SF394">
    <property type="entry name" value="APOPTOTIC SIGNAL-REGULATING KINASE 1, ISOFORM C"/>
    <property type="match status" value="1"/>
</dbReference>
<dbReference type="Pfam" id="PF20302">
    <property type="entry name" value="HisK-N-like"/>
    <property type="match status" value="1"/>
</dbReference>
<dbReference type="InterPro" id="IPR011990">
    <property type="entry name" value="TPR-like_helical_dom_sf"/>
</dbReference>
<dbReference type="SUPFAM" id="SSF47769">
    <property type="entry name" value="SAM/Pointed domain"/>
    <property type="match status" value="1"/>
</dbReference>
<dbReference type="OrthoDB" id="275301at2759"/>
<dbReference type="Proteomes" id="UP000285301">
    <property type="component" value="Unassembled WGS sequence"/>
</dbReference>
<organism evidence="17 18">
    <name type="scientific">Dinothrombium tinctorium</name>
    <dbReference type="NCBI Taxonomy" id="1965070"/>
    <lineage>
        <taxon>Eukaryota</taxon>
        <taxon>Metazoa</taxon>
        <taxon>Ecdysozoa</taxon>
        <taxon>Arthropoda</taxon>
        <taxon>Chelicerata</taxon>
        <taxon>Arachnida</taxon>
        <taxon>Acari</taxon>
        <taxon>Acariformes</taxon>
        <taxon>Trombidiformes</taxon>
        <taxon>Prostigmata</taxon>
        <taxon>Anystina</taxon>
        <taxon>Parasitengona</taxon>
        <taxon>Trombidioidea</taxon>
        <taxon>Trombidiidae</taxon>
        <taxon>Dinothrombium</taxon>
    </lineage>
</organism>
<reference evidence="17 18" key="1">
    <citation type="journal article" date="2018" name="Gigascience">
        <title>Genomes of trombidid mites reveal novel predicted allergens and laterally-transferred genes associated with secondary metabolism.</title>
        <authorList>
            <person name="Dong X."/>
            <person name="Chaisiri K."/>
            <person name="Xia D."/>
            <person name="Armstrong S.D."/>
            <person name="Fang Y."/>
            <person name="Donnelly M.J."/>
            <person name="Kadowaki T."/>
            <person name="McGarry J.W."/>
            <person name="Darby A.C."/>
            <person name="Makepeace B.L."/>
        </authorList>
    </citation>
    <scope>NUCLEOTIDE SEQUENCE [LARGE SCALE GENOMIC DNA]</scope>
    <source>
        <strain evidence="17">UoL-WK</strain>
    </source>
</reference>
<dbReference type="InterPro" id="IPR011009">
    <property type="entry name" value="Kinase-like_dom_sf"/>
</dbReference>
<comment type="catalytic activity">
    <reaction evidence="13">
        <text>L-seryl-[protein] + ATP = O-phospho-L-seryl-[protein] + ADP + H(+)</text>
        <dbReference type="Rhea" id="RHEA:17989"/>
        <dbReference type="Rhea" id="RHEA-COMP:9863"/>
        <dbReference type="Rhea" id="RHEA-COMP:11604"/>
        <dbReference type="ChEBI" id="CHEBI:15378"/>
        <dbReference type="ChEBI" id="CHEBI:29999"/>
        <dbReference type="ChEBI" id="CHEBI:30616"/>
        <dbReference type="ChEBI" id="CHEBI:83421"/>
        <dbReference type="ChEBI" id="CHEBI:456216"/>
        <dbReference type="EC" id="2.7.11.25"/>
    </reaction>
</comment>
<keyword evidence="5" id="KW-0808">Transferase</keyword>
<feature type="domain" description="Protein kinase" evidence="16">
    <location>
        <begin position="602"/>
        <end position="860"/>
    </location>
</feature>
<comment type="similarity">
    <text evidence="2">Belongs to the protein kinase superfamily. STE Ser/Thr protein kinase family. MAP kinase kinase kinase subfamily.</text>
</comment>
<keyword evidence="10" id="KW-0460">Magnesium</keyword>
<dbReference type="InterPro" id="IPR046873">
    <property type="entry name" value="HisK-N-like"/>
</dbReference>
<dbReference type="Gene3D" id="1.10.150.50">
    <property type="entry name" value="Transcription Factor, Ets-1"/>
    <property type="match status" value="1"/>
</dbReference>
<dbReference type="PANTHER" id="PTHR11584">
    <property type="entry name" value="SERINE/THREONINE PROTEIN KINASE"/>
    <property type="match status" value="1"/>
</dbReference>
<keyword evidence="4" id="KW-0723">Serine/threonine-protein kinase</keyword>
<evidence type="ECO:0000256" key="14">
    <source>
        <dbReference type="PROSITE-ProRule" id="PRU10141"/>
    </source>
</evidence>
<evidence type="ECO:0000256" key="9">
    <source>
        <dbReference type="ARBA" id="ARBA00022840"/>
    </source>
</evidence>
<dbReference type="InterPro" id="IPR046872">
    <property type="entry name" value="DRHyd-ASK"/>
</dbReference>
<keyword evidence="9 14" id="KW-0067">ATP-binding</keyword>
<proteinExistence type="inferred from homology"/>
<comment type="cofactor">
    <cofactor evidence="1">
        <name>Mg(2+)</name>
        <dbReference type="ChEBI" id="CHEBI:18420"/>
    </cofactor>
</comment>
<dbReference type="InterPro" id="IPR013761">
    <property type="entry name" value="SAM/pointed_sf"/>
</dbReference>
<evidence type="ECO:0000256" key="15">
    <source>
        <dbReference type="SAM" id="MobiDB-lite"/>
    </source>
</evidence>
<evidence type="ECO:0000256" key="12">
    <source>
        <dbReference type="ARBA" id="ARBA00047559"/>
    </source>
</evidence>
<feature type="compositionally biased region" description="Basic and acidic residues" evidence="15">
    <location>
        <begin position="903"/>
        <end position="915"/>
    </location>
</feature>
<dbReference type="InterPro" id="IPR000719">
    <property type="entry name" value="Prot_kinase_dom"/>
</dbReference>
<dbReference type="InterPro" id="IPR025136">
    <property type="entry name" value="MAP3K_TRAF-bd"/>
</dbReference>
<dbReference type="SMART" id="SM00220">
    <property type="entry name" value="S_TKc"/>
    <property type="match status" value="1"/>
</dbReference>
<evidence type="ECO:0000256" key="10">
    <source>
        <dbReference type="ARBA" id="ARBA00022842"/>
    </source>
</evidence>
<evidence type="ECO:0000256" key="8">
    <source>
        <dbReference type="ARBA" id="ARBA00022777"/>
    </source>
</evidence>
<feature type="region of interest" description="Disordered" evidence="15">
    <location>
        <begin position="895"/>
        <end position="951"/>
    </location>
</feature>
<dbReference type="PROSITE" id="PS00107">
    <property type="entry name" value="PROTEIN_KINASE_ATP"/>
    <property type="match status" value="1"/>
</dbReference>
<feature type="binding site" evidence="14">
    <location>
        <position position="636"/>
    </location>
    <ligand>
        <name>ATP</name>
        <dbReference type="ChEBI" id="CHEBI:30616"/>
    </ligand>
</feature>
<evidence type="ECO:0000256" key="6">
    <source>
        <dbReference type="ARBA" id="ARBA00022723"/>
    </source>
</evidence>
<feature type="region of interest" description="Disordered" evidence="15">
    <location>
        <begin position="858"/>
        <end position="879"/>
    </location>
</feature>
<dbReference type="PROSITE" id="PS00108">
    <property type="entry name" value="PROTEIN_KINASE_ST"/>
    <property type="match status" value="1"/>
</dbReference>
<evidence type="ECO:0000256" key="5">
    <source>
        <dbReference type="ARBA" id="ARBA00022679"/>
    </source>
</evidence>
<sequence length="1286" mass="146224">MSEIDARFGSSSKPRVDVVCVIDLTLSGSTLVQRKAAYEEVQRSCQAANVALQCISFQKLDFGETTVVDQFHSADVAIIDLSIQEQQNSLLYLLGVRESFGMKQNLLMYNDSNADGAMQLRSSCANYTLITYKLNEHKQCIVTEPTNRLVVSADEAGLSPVCETKLLLSIRLKKLLQDVEVQTKTHMKDKFLSDLRKAREMYTGKELSQQLHNFRKRLDDPNIISCDVVYNMLISFREIQDYDAMVKLSEDLQTVPNLNLVSTPAITHLYAFALNRRNKEGDREKALQVIEKALEKKENHVPDMICLCGRIYKDKFVESNYQDKESLQKAIKWYRKGFEVQPNEYAGINLATLLVIDGESFQTSSELRRIGIVLNQLIGRKGDLAALQDYWDVATFFEISVLGEQYGKAIHAAECMFKLKPPDWYLKSTVGNIRLVNDFRKKPEDALLSPEEQIFKFWMEYFIDATVKDVSTMIRFPILILEPNKTLMPSNVTVNLCVEEKSLQIVNLCLNCMKKNECHMIHDWLINASNIRGVSLYKGDERCLFLYVTLNSNDFQMFFPSELMRQRFYDLVRELSANEIIADLESDFDTGPMQYEYEQDSSGRRKILGKGTYGSVYLARDLRKQRQIAIKEIPVKNEAEVQPLHEEIRLHSQLHHKNIVEYFGSVYEDGVFKIFMENVPGGSLSQLLREKWGPLKDSEPTIVFYTRQILKGLQYLHDQKIVHRDIKGDNVLVNTYSGTIKISDFGTSKRLAGLNPNTETFTGTFQYMAPEVIDRGQRGYGPKADIWSLGCTVVEMATGKTPYHEIGSGPEIIFKVGYYKVHPEIPATMSDKAKAFIKKCFEPDPDLRLSASELLEDPFLNDHGGTRKKKSGNYKSVSPTPLKIAHIDYNRSISVPADSANSKPEKNESKPEGRMNRFSSAGEETSEDAPFARRNSGGILSPPVEGLSTPGTDAEGGFYLLKKDSQRRTTLVQVMTSDANVICETWLHLLRQEEQGLQLTDEHLHILLTGLRDFLPEQNKESITKAIARVKEELEYDGAAISQIQMAFLHFHEAMNTVLRNHNIKPHWMFALDNLIRSASQAAITILSPELGENLAGNTRRESMTGSNGNPSASAISTLNSQTSILVRPSTSHNISFHDDNIEEQLLEMREKYEALKSEHFALWQELINTEQRCIEVLRKVVTDKKIQIEMLNQTSPASSSCSMADSSFQHNPNIIIESERHVDESLVSWLQSFNVDAETIDKANFTREDVLTLMTREDLRRLNLRGGIELRIWKAIMEHRQASHK</sequence>
<keyword evidence="18" id="KW-1185">Reference proteome</keyword>
<dbReference type="GO" id="GO:0046872">
    <property type="term" value="F:metal ion binding"/>
    <property type="evidence" value="ECO:0007669"/>
    <property type="project" value="UniProtKB-KW"/>
</dbReference>